<dbReference type="AlphaFoldDB" id="A0A914RX20"/>
<keyword evidence="1" id="KW-1185">Reference proteome</keyword>
<protein>
    <submittedName>
        <fullName evidence="2">Uncharacterized protein</fullName>
    </submittedName>
</protein>
<organism evidence="1 2">
    <name type="scientific">Parascaris equorum</name>
    <name type="common">Equine roundworm</name>
    <dbReference type="NCBI Taxonomy" id="6256"/>
    <lineage>
        <taxon>Eukaryota</taxon>
        <taxon>Metazoa</taxon>
        <taxon>Ecdysozoa</taxon>
        <taxon>Nematoda</taxon>
        <taxon>Chromadorea</taxon>
        <taxon>Rhabditida</taxon>
        <taxon>Spirurina</taxon>
        <taxon>Ascaridomorpha</taxon>
        <taxon>Ascaridoidea</taxon>
        <taxon>Ascarididae</taxon>
        <taxon>Parascaris</taxon>
    </lineage>
</organism>
<dbReference type="Proteomes" id="UP000887564">
    <property type="component" value="Unplaced"/>
</dbReference>
<sequence length="63" mass="7057">MRRVPVISFRFLHPLTDIFPRLRSLPNAFPSIKVSVSESSITISSKEGYLSKSPSLIRSIVTP</sequence>
<reference evidence="2" key="1">
    <citation type="submission" date="2022-11" db="UniProtKB">
        <authorList>
            <consortium name="WormBaseParasite"/>
        </authorList>
    </citation>
    <scope>IDENTIFICATION</scope>
</reference>
<accession>A0A914RX20</accession>
<evidence type="ECO:0000313" key="2">
    <source>
        <dbReference type="WBParaSite" id="PEQ_0001104001-mRNA-1"/>
    </source>
</evidence>
<name>A0A914RX20_PAREQ</name>
<proteinExistence type="predicted"/>
<evidence type="ECO:0000313" key="1">
    <source>
        <dbReference type="Proteomes" id="UP000887564"/>
    </source>
</evidence>
<dbReference type="WBParaSite" id="PEQ_0001104001-mRNA-1">
    <property type="protein sequence ID" value="PEQ_0001104001-mRNA-1"/>
    <property type="gene ID" value="PEQ_0001104001"/>
</dbReference>